<evidence type="ECO:0000313" key="3">
    <source>
        <dbReference type="Proteomes" id="UP000193978"/>
    </source>
</evidence>
<organism evidence="2 3">
    <name type="scientific">Methylocystis bryophila</name>
    <dbReference type="NCBI Taxonomy" id="655015"/>
    <lineage>
        <taxon>Bacteria</taxon>
        <taxon>Pseudomonadati</taxon>
        <taxon>Pseudomonadota</taxon>
        <taxon>Alphaproteobacteria</taxon>
        <taxon>Hyphomicrobiales</taxon>
        <taxon>Methylocystaceae</taxon>
        <taxon>Methylocystis</taxon>
    </lineage>
</organism>
<keyword evidence="3" id="KW-1185">Reference proteome</keyword>
<proteinExistence type="predicted"/>
<feature type="compositionally biased region" description="Basic and acidic residues" evidence="1">
    <location>
        <begin position="55"/>
        <end position="64"/>
    </location>
</feature>
<feature type="region of interest" description="Disordered" evidence="1">
    <location>
        <begin position="1"/>
        <end position="64"/>
    </location>
</feature>
<dbReference type="AlphaFoldDB" id="A0A1W6MX16"/>
<dbReference type="EMBL" id="CP019948">
    <property type="protein sequence ID" value="ARN82086.1"/>
    <property type="molecule type" value="Genomic_DNA"/>
</dbReference>
<protein>
    <submittedName>
        <fullName evidence="2">Uncharacterized protein</fullName>
    </submittedName>
</protein>
<dbReference type="KEGG" id="mbry:B1812_14500"/>
<evidence type="ECO:0000313" key="2">
    <source>
        <dbReference type="EMBL" id="ARN82086.1"/>
    </source>
</evidence>
<evidence type="ECO:0000256" key="1">
    <source>
        <dbReference type="SAM" id="MobiDB-lite"/>
    </source>
</evidence>
<reference evidence="2 3" key="1">
    <citation type="submission" date="2017-02" db="EMBL/GenBank/DDBJ databases">
        <authorList>
            <person name="Peterson S.W."/>
        </authorList>
    </citation>
    <scope>NUCLEOTIDE SEQUENCE [LARGE SCALE GENOMIC DNA]</scope>
    <source>
        <strain evidence="2 3">S285</strain>
    </source>
</reference>
<dbReference type="Proteomes" id="UP000193978">
    <property type="component" value="Chromosome"/>
</dbReference>
<name>A0A1W6MX16_9HYPH</name>
<accession>A0A1W6MX16</accession>
<gene>
    <name evidence="2" type="ORF">B1812_14500</name>
</gene>
<dbReference type="STRING" id="655015.B1812_14500"/>
<feature type="compositionally biased region" description="Basic and acidic residues" evidence="1">
    <location>
        <begin position="19"/>
        <end position="30"/>
    </location>
</feature>
<sequence length="64" mass="6735">MAALDRVLIARNQAASQARETRRSRSDESSTKIAAGRGGEVGSRSLVVPNAVRGAETERPAGKD</sequence>